<evidence type="ECO:0000256" key="1">
    <source>
        <dbReference type="SAM" id="MobiDB-lite"/>
    </source>
</evidence>
<dbReference type="Proteomes" id="UP000095287">
    <property type="component" value="Unplaced"/>
</dbReference>
<proteinExistence type="predicted"/>
<evidence type="ECO:0000313" key="2">
    <source>
        <dbReference type="Proteomes" id="UP000095287"/>
    </source>
</evidence>
<evidence type="ECO:0000313" key="3">
    <source>
        <dbReference type="WBParaSite" id="L893_g2116.t1"/>
    </source>
</evidence>
<dbReference type="AlphaFoldDB" id="A0A1I7YYM7"/>
<name>A0A1I7YYM7_9BILA</name>
<protein>
    <submittedName>
        <fullName evidence="3">Chlorophyll a-b binding protein, chloroplastic</fullName>
    </submittedName>
</protein>
<feature type="compositionally biased region" description="Basic residues" evidence="1">
    <location>
        <begin position="1"/>
        <end position="10"/>
    </location>
</feature>
<feature type="region of interest" description="Disordered" evidence="1">
    <location>
        <begin position="1"/>
        <end position="25"/>
    </location>
</feature>
<sequence length="151" mass="16612">MRPTAIRRHQPLLLAPGASPTHLSSHCRRLVPPRVLAPLSVRTAQVEVRRHDGPVAPGGAPLPLPRGSALVQDRPWFLTMLRGKRYRDGTCKDEMWRSDEEKGRAALGFDPASIGPPVFGPGIVAWAMLGPTCQITMWEPFISEDSGKETF</sequence>
<reference evidence="3" key="1">
    <citation type="submission" date="2016-11" db="UniProtKB">
        <authorList>
            <consortium name="WormBaseParasite"/>
        </authorList>
    </citation>
    <scope>IDENTIFICATION</scope>
</reference>
<organism evidence="2 3">
    <name type="scientific">Steinernema glaseri</name>
    <dbReference type="NCBI Taxonomy" id="37863"/>
    <lineage>
        <taxon>Eukaryota</taxon>
        <taxon>Metazoa</taxon>
        <taxon>Ecdysozoa</taxon>
        <taxon>Nematoda</taxon>
        <taxon>Chromadorea</taxon>
        <taxon>Rhabditida</taxon>
        <taxon>Tylenchina</taxon>
        <taxon>Panagrolaimomorpha</taxon>
        <taxon>Strongyloidoidea</taxon>
        <taxon>Steinernematidae</taxon>
        <taxon>Steinernema</taxon>
    </lineage>
</organism>
<accession>A0A1I7YYM7</accession>
<keyword evidence="2" id="KW-1185">Reference proteome</keyword>
<dbReference type="WBParaSite" id="L893_g2116.t1">
    <property type="protein sequence ID" value="L893_g2116.t1"/>
    <property type="gene ID" value="L893_g2116"/>
</dbReference>